<dbReference type="EMBL" id="LIAE01004463">
    <property type="protein sequence ID" value="PAV93759.1"/>
    <property type="molecule type" value="Genomic_DNA"/>
</dbReference>
<keyword evidence="2" id="KW-1185">Reference proteome</keyword>
<proteinExistence type="predicted"/>
<evidence type="ECO:0000313" key="2">
    <source>
        <dbReference type="Proteomes" id="UP000218231"/>
    </source>
</evidence>
<dbReference type="AlphaFoldDB" id="A0A2A2M5Q4"/>
<accession>A0A2A2M5Q4</accession>
<gene>
    <name evidence="1" type="ORF">WR25_20733</name>
</gene>
<organism evidence="1 2">
    <name type="scientific">Diploscapter pachys</name>
    <dbReference type="NCBI Taxonomy" id="2018661"/>
    <lineage>
        <taxon>Eukaryota</taxon>
        <taxon>Metazoa</taxon>
        <taxon>Ecdysozoa</taxon>
        <taxon>Nematoda</taxon>
        <taxon>Chromadorea</taxon>
        <taxon>Rhabditida</taxon>
        <taxon>Rhabditina</taxon>
        <taxon>Rhabditomorpha</taxon>
        <taxon>Rhabditoidea</taxon>
        <taxon>Rhabditidae</taxon>
        <taxon>Diploscapter</taxon>
    </lineage>
</organism>
<dbReference type="Proteomes" id="UP000218231">
    <property type="component" value="Unassembled WGS sequence"/>
</dbReference>
<name>A0A2A2M5Q4_9BILA</name>
<reference evidence="1 2" key="1">
    <citation type="journal article" date="2017" name="Curr. Biol.">
        <title>Genome architecture and evolution of a unichromosomal asexual nematode.</title>
        <authorList>
            <person name="Fradin H."/>
            <person name="Zegar C."/>
            <person name="Gutwein M."/>
            <person name="Lucas J."/>
            <person name="Kovtun M."/>
            <person name="Corcoran D."/>
            <person name="Baugh L.R."/>
            <person name="Kiontke K."/>
            <person name="Gunsalus K."/>
            <person name="Fitch D.H."/>
            <person name="Piano F."/>
        </authorList>
    </citation>
    <scope>NUCLEOTIDE SEQUENCE [LARGE SCALE GENOMIC DNA]</scope>
    <source>
        <strain evidence="1">PF1309</strain>
    </source>
</reference>
<evidence type="ECO:0000313" key="1">
    <source>
        <dbReference type="EMBL" id="PAV93759.1"/>
    </source>
</evidence>
<sequence>MATPLQEDQFERLQQAGLQGDGQHRRVLAVWLQLAGVGGQGLAFARQAGVVELYPMGLGPGQARVIGRRPMPRPHRRLGQLHPAGLSRLGSGAAGRFVVAVAVTAPGSQQ</sequence>
<comment type="caution">
    <text evidence="1">The sequence shown here is derived from an EMBL/GenBank/DDBJ whole genome shotgun (WGS) entry which is preliminary data.</text>
</comment>
<protein>
    <submittedName>
        <fullName evidence="1">Uncharacterized protein</fullName>
    </submittedName>
</protein>